<keyword evidence="3" id="KW-1185">Reference proteome</keyword>
<dbReference type="Proteomes" id="UP000772618">
    <property type="component" value="Unassembled WGS sequence"/>
</dbReference>
<proteinExistence type="predicted"/>
<evidence type="ECO:0000313" key="3">
    <source>
        <dbReference type="Proteomes" id="UP000772618"/>
    </source>
</evidence>
<name>A0ABS5VU55_9BACT</name>
<evidence type="ECO:0000313" key="2">
    <source>
        <dbReference type="EMBL" id="MBT1704955.1"/>
    </source>
</evidence>
<keyword evidence="1" id="KW-0732">Signal</keyword>
<dbReference type="EMBL" id="JAHESD010000043">
    <property type="protein sequence ID" value="MBT1704955.1"/>
    <property type="molecule type" value="Genomic_DNA"/>
</dbReference>
<evidence type="ECO:0008006" key="4">
    <source>
        <dbReference type="Google" id="ProtNLM"/>
    </source>
</evidence>
<comment type="caution">
    <text evidence="2">The sequence shown here is derived from an EMBL/GenBank/DDBJ whole genome shotgun (WGS) entry which is preliminary data.</text>
</comment>
<feature type="chain" id="PRO_5046898204" description="T9SS type A sorting domain-containing protein" evidence="1">
    <location>
        <begin position="23"/>
        <end position="194"/>
    </location>
</feature>
<reference evidence="2 3" key="1">
    <citation type="submission" date="2021-05" db="EMBL/GenBank/DDBJ databases">
        <title>A Polyphasic approach of four new species of the genus Ohtaekwangia: Ohtaekwangia histidinii sp. nov., Ohtaekwangia cretensis sp. nov., Ohtaekwangia indiensis sp. nov., Ohtaekwangia reichenbachii sp. nov. from diverse environment.</title>
        <authorList>
            <person name="Octaviana S."/>
        </authorList>
    </citation>
    <scope>NUCLEOTIDE SEQUENCE [LARGE SCALE GENOMIC DNA]</scope>
    <source>
        <strain evidence="2 3">PWU20</strain>
    </source>
</reference>
<protein>
    <recommendedName>
        <fullName evidence="4">T9SS type A sorting domain-containing protein</fullName>
    </recommendedName>
</protein>
<organism evidence="2 3">
    <name type="scientific">Chryseosolibacter indicus</name>
    <dbReference type="NCBI Taxonomy" id="2782351"/>
    <lineage>
        <taxon>Bacteria</taxon>
        <taxon>Pseudomonadati</taxon>
        <taxon>Bacteroidota</taxon>
        <taxon>Cytophagia</taxon>
        <taxon>Cytophagales</taxon>
        <taxon>Chryseotaleaceae</taxon>
        <taxon>Chryseosolibacter</taxon>
    </lineage>
</organism>
<evidence type="ECO:0000256" key="1">
    <source>
        <dbReference type="SAM" id="SignalP"/>
    </source>
</evidence>
<feature type="signal peptide" evidence="1">
    <location>
        <begin position="1"/>
        <end position="22"/>
    </location>
</feature>
<dbReference type="RefSeq" id="WP_254154914.1">
    <property type="nucleotide sequence ID" value="NZ_JAHESD010000043.1"/>
</dbReference>
<sequence>MKFKSLIIAALVMVVSSAVAFAGEDEPKKTGLAVFPVKGTEVFKLVYKGETTGKVKLNIYNASGALILTEVINGVDGFICPLNFTGLANGEYTVEVIDALGKKAEKVVYQPKRSIKHIHVSKMNNEAGKFLVAIANTGSDVINLKIYDNNNNLVYSESKEISGDFAQLYKLANVSPSYTFEVTDKTGYTKSIKF</sequence>
<gene>
    <name evidence="2" type="ORF">KK060_16800</name>
</gene>
<accession>A0ABS5VU55</accession>